<keyword evidence="2" id="KW-0028">Amino-acid biosynthesis</keyword>
<evidence type="ECO:0000256" key="1">
    <source>
        <dbReference type="ARBA" id="ARBA00005854"/>
    </source>
</evidence>
<dbReference type="Pfam" id="PF02826">
    <property type="entry name" value="2-Hacid_dh_C"/>
    <property type="match status" value="1"/>
</dbReference>
<keyword evidence="9" id="KW-1185">Reference proteome</keyword>
<dbReference type="Proteomes" id="UP000285456">
    <property type="component" value="Unassembled WGS sequence"/>
</dbReference>
<dbReference type="Pfam" id="PF00389">
    <property type="entry name" value="2-Hacid_dh"/>
    <property type="match status" value="1"/>
</dbReference>
<dbReference type="PANTHER" id="PTHR42789:SF1">
    <property type="entry name" value="D-ISOMER SPECIFIC 2-HYDROXYACID DEHYDROGENASE FAMILY PROTEIN (AFU_ORTHOLOGUE AFUA_6G10090)"/>
    <property type="match status" value="1"/>
</dbReference>
<feature type="domain" description="D-isomer specific 2-hydroxyacid dehydrogenase catalytic" evidence="6">
    <location>
        <begin position="5"/>
        <end position="314"/>
    </location>
</feature>
<keyword evidence="3 5" id="KW-0560">Oxidoreductase</keyword>
<dbReference type="GO" id="GO:0051287">
    <property type="term" value="F:NAD binding"/>
    <property type="evidence" value="ECO:0007669"/>
    <property type="project" value="InterPro"/>
</dbReference>
<dbReference type="AlphaFoldDB" id="A0A417YB88"/>
<dbReference type="EMBL" id="QWEH01000018">
    <property type="protein sequence ID" value="RHW29855.1"/>
    <property type="molecule type" value="Genomic_DNA"/>
</dbReference>
<accession>A0A417YB88</accession>
<name>A0A417YB88_9BACI</name>
<dbReference type="InterPro" id="IPR006139">
    <property type="entry name" value="D-isomer_2_OHA_DH_cat_dom"/>
</dbReference>
<dbReference type="InterPro" id="IPR050857">
    <property type="entry name" value="D-2-hydroxyacid_DH"/>
</dbReference>
<dbReference type="OrthoDB" id="9805416at2"/>
<dbReference type="InterPro" id="IPR036291">
    <property type="entry name" value="NAD(P)-bd_dom_sf"/>
</dbReference>
<dbReference type="CDD" id="cd12173">
    <property type="entry name" value="PGDH_4"/>
    <property type="match status" value="1"/>
</dbReference>
<evidence type="ECO:0000256" key="3">
    <source>
        <dbReference type="ARBA" id="ARBA00023002"/>
    </source>
</evidence>
<dbReference type="SUPFAM" id="SSF51735">
    <property type="entry name" value="NAD(P)-binding Rossmann-fold domains"/>
    <property type="match status" value="1"/>
</dbReference>
<sequence>MKFSVLVPRKIAQAGIDYLENNGCTVDVQQEMTTDELKGSIQHYDAVVLRTNIINSEIIANATKLKIIARYGVGLDNIDIEAATNRGIYVTNTPTANINSVAEHVVGLILSISRQINKADRAVRDGDYSIRNSLPGTELKGKILGILGLGNIGKLVAEKCALGFGMRVIAYDPYIDQPMIDYISIENNLEKLIKQADFISLHLPYNTSNHHLFNKEKIGWIKPSAFLINAARGGLVDEEVLATALKEKSIAGAALDVFEQEPPCLNHSLWELDNIIVTPHIAALTNEAMNEMSLDCAKEIIRIKNKEKPHFWVNKQEMT</sequence>
<dbReference type="Gene3D" id="3.40.50.720">
    <property type="entry name" value="NAD(P)-binding Rossmann-like Domain"/>
    <property type="match status" value="2"/>
</dbReference>
<dbReference type="FunFam" id="3.40.50.720:FF:000203">
    <property type="entry name" value="D-3-phosphoglycerate dehydrogenase (SerA)"/>
    <property type="match status" value="1"/>
</dbReference>
<organism evidence="8 9">
    <name type="scientific">Oceanobacillus profundus</name>
    <dbReference type="NCBI Taxonomy" id="372463"/>
    <lineage>
        <taxon>Bacteria</taxon>
        <taxon>Bacillati</taxon>
        <taxon>Bacillota</taxon>
        <taxon>Bacilli</taxon>
        <taxon>Bacillales</taxon>
        <taxon>Bacillaceae</taxon>
        <taxon>Oceanobacillus</taxon>
    </lineage>
</organism>
<dbReference type="RefSeq" id="WP_095313885.1">
    <property type="nucleotide sequence ID" value="NZ_PHUT01000018.1"/>
</dbReference>
<comment type="similarity">
    <text evidence="1 5">Belongs to the D-isomer specific 2-hydroxyacid dehydrogenase family.</text>
</comment>
<dbReference type="InterPro" id="IPR006140">
    <property type="entry name" value="D-isomer_DH_NAD-bd"/>
</dbReference>
<gene>
    <name evidence="8" type="ORF">D1B32_19550</name>
</gene>
<dbReference type="InterPro" id="IPR029752">
    <property type="entry name" value="D-isomer_DH_CS1"/>
</dbReference>
<proteinExistence type="inferred from homology"/>
<evidence type="ECO:0000256" key="5">
    <source>
        <dbReference type="RuleBase" id="RU003719"/>
    </source>
</evidence>
<comment type="caution">
    <text evidence="8">The sequence shown here is derived from an EMBL/GenBank/DDBJ whole genome shotgun (WGS) entry which is preliminary data.</text>
</comment>
<keyword evidence="4" id="KW-0520">NAD</keyword>
<dbReference type="GO" id="GO:0016616">
    <property type="term" value="F:oxidoreductase activity, acting on the CH-OH group of donors, NAD or NADP as acceptor"/>
    <property type="evidence" value="ECO:0007669"/>
    <property type="project" value="InterPro"/>
</dbReference>
<evidence type="ECO:0000256" key="2">
    <source>
        <dbReference type="ARBA" id="ARBA00022605"/>
    </source>
</evidence>
<evidence type="ECO:0008006" key="10">
    <source>
        <dbReference type="Google" id="ProtNLM"/>
    </source>
</evidence>
<evidence type="ECO:0000259" key="6">
    <source>
        <dbReference type="Pfam" id="PF00389"/>
    </source>
</evidence>
<dbReference type="PROSITE" id="PS00670">
    <property type="entry name" value="D_2_HYDROXYACID_DH_2"/>
    <property type="match status" value="1"/>
</dbReference>
<dbReference type="PANTHER" id="PTHR42789">
    <property type="entry name" value="D-ISOMER SPECIFIC 2-HYDROXYACID DEHYDROGENASE FAMILY PROTEIN (AFU_ORTHOLOGUE AFUA_6G10090)"/>
    <property type="match status" value="1"/>
</dbReference>
<reference evidence="8 9" key="1">
    <citation type="journal article" date="2007" name="Int. J. Syst. Evol. Microbiol.">
        <title>Oceanobacillus profundus sp. nov., isolated from a deep-sea sediment core.</title>
        <authorList>
            <person name="Kim Y.G."/>
            <person name="Choi D.H."/>
            <person name="Hyun S."/>
            <person name="Cho B.C."/>
        </authorList>
    </citation>
    <scope>NUCLEOTIDE SEQUENCE [LARGE SCALE GENOMIC DNA]</scope>
    <source>
        <strain evidence="8 9">DSM 18246</strain>
    </source>
</reference>
<dbReference type="InterPro" id="IPR029753">
    <property type="entry name" value="D-isomer_DH_CS"/>
</dbReference>
<dbReference type="GO" id="GO:0008652">
    <property type="term" value="P:amino acid biosynthetic process"/>
    <property type="evidence" value="ECO:0007669"/>
    <property type="project" value="UniProtKB-KW"/>
</dbReference>
<evidence type="ECO:0000256" key="4">
    <source>
        <dbReference type="ARBA" id="ARBA00023027"/>
    </source>
</evidence>
<feature type="domain" description="D-isomer specific 2-hydroxyacid dehydrogenase NAD-binding" evidence="7">
    <location>
        <begin position="106"/>
        <end position="282"/>
    </location>
</feature>
<evidence type="ECO:0000259" key="7">
    <source>
        <dbReference type="Pfam" id="PF02826"/>
    </source>
</evidence>
<protein>
    <recommendedName>
        <fullName evidence="10">Hydroxyacid dehydrogenase</fullName>
    </recommendedName>
</protein>
<dbReference type="PROSITE" id="PS00065">
    <property type="entry name" value="D_2_HYDROXYACID_DH_1"/>
    <property type="match status" value="1"/>
</dbReference>
<dbReference type="SUPFAM" id="SSF52283">
    <property type="entry name" value="Formate/glycerate dehydrogenase catalytic domain-like"/>
    <property type="match status" value="1"/>
</dbReference>
<evidence type="ECO:0000313" key="8">
    <source>
        <dbReference type="EMBL" id="RHW29855.1"/>
    </source>
</evidence>
<evidence type="ECO:0000313" key="9">
    <source>
        <dbReference type="Proteomes" id="UP000285456"/>
    </source>
</evidence>